<dbReference type="Gene3D" id="3.40.50.720">
    <property type="entry name" value="NAD(P)-binding Rossmann-like Domain"/>
    <property type="match status" value="1"/>
</dbReference>
<dbReference type="Proteomes" id="UP000078343">
    <property type="component" value="Unassembled WGS sequence"/>
</dbReference>
<comment type="caution">
    <text evidence="1">The sequence shown here is derived from an EMBL/GenBank/DDBJ whole genome shotgun (WGS) entry which is preliminary data.</text>
</comment>
<sequence length="82" mass="9120">MSDFARSLAGMEPQFNIRVNVMAPGCVKTPLWTSDKLTWFDEQTDAWVPADKVAQTIVDLITKKENIGGTVLEVGANRVRQL</sequence>
<dbReference type="EMBL" id="LVYI01000005">
    <property type="protein sequence ID" value="OAP59729.1"/>
    <property type="molecule type" value="Genomic_DNA"/>
</dbReference>
<keyword evidence="2" id="KW-1185">Reference proteome</keyword>
<dbReference type="SUPFAM" id="SSF51735">
    <property type="entry name" value="NAD(P)-binding Rossmann-fold domains"/>
    <property type="match status" value="1"/>
</dbReference>
<organism evidence="1 2">
    <name type="scientific">Fonsecaea erecta</name>
    <dbReference type="NCBI Taxonomy" id="1367422"/>
    <lineage>
        <taxon>Eukaryota</taxon>
        <taxon>Fungi</taxon>
        <taxon>Dikarya</taxon>
        <taxon>Ascomycota</taxon>
        <taxon>Pezizomycotina</taxon>
        <taxon>Eurotiomycetes</taxon>
        <taxon>Chaetothyriomycetidae</taxon>
        <taxon>Chaetothyriales</taxon>
        <taxon>Herpotrichiellaceae</taxon>
        <taxon>Fonsecaea</taxon>
    </lineage>
</organism>
<evidence type="ECO:0000313" key="1">
    <source>
        <dbReference type="EMBL" id="OAP59729.1"/>
    </source>
</evidence>
<dbReference type="RefSeq" id="XP_018693096.1">
    <property type="nucleotide sequence ID" value="XM_018838536.1"/>
</dbReference>
<dbReference type="InterPro" id="IPR036291">
    <property type="entry name" value="NAD(P)-bd_dom_sf"/>
</dbReference>
<name>A0A178ZIV7_9EURO</name>
<gene>
    <name evidence="1" type="ORF">AYL99_07027</name>
</gene>
<protein>
    <submittedName>
        <fullName evidence="1">Uncharacterized protein</fullName>
    </submittedName>
</protein>
<dbReference type="GeneID" id="30011195"/>
<reference evidence="1 2" key="1">
    <citation type="submission" date="2016-04" db="EMBL/GenBank/DDBJ databases">
        <title>Draft genome of Fonsecaea erecta CBS 125763.</title>
        <authorList>
            <person name="Weiss V.A."/>
            <person name="Vicente V.A."/>
            <person name="Raittz R.T."/>
            <person name="Moreno L.F."/>
            <person name="De Souza E.M."/>
            <person name="Pedrosa F.O."/>
            <person name="Steffens M.B."/>
            <person name="Faoro H."/>
            <person name="Tadra-Sfeir M.Z."/>
            <person name="Najafzadeh M.J."/>
            <person name="Felipe M.S."/>
            <person name="Teixeira M."/>
            <person name="Sun J."/>
            <person name="Xi L."/>
            <person name="Gomes R."/>
            <person name="De Azevedo C.M."/>
            <person name="Salgado C.G."/>
            <person name="Da Silva M.B."/>
            <person name="Nascimento M.F."/>
            <person name="Queiroz-Telles F."/>
            <person name="Attili D.S."/>
            <person name="Gorbushina A."/>
        </authorList>
    </citation>
    <scope>NUCLEOTIDE SEQUENCE [LARGE SCALE GENOMIC DNA]</scope>
    <source>
        <strain evidence="1 2">CBS 125763</strain>
    </source>
</reference>
<dbReference type="AlphaFoldDB" id="A0A178ZIV7"/>
<proteinExistence type="predicted"/>
<dbReference type="OrthoDB" id="5296at2759"/>
<accession>A0A178ZIV7</accession>
<evidence type="ECO:0000313" key="2">
    <source>
        <dbReference type="Proteomes" id="UP000078343"/>
    </source>
</evidence>
<dbReference type="STRING" id="1367422.A0A178ZIV7"/>